<reference evidence="1 2" key="1">
    <citation type="submission" date="2024-03" db="EMBL/GenBank/DDBJ databases">
        <title>Isolation and characterization of a phage collection against Pseudomonas putida.</title>
        <authorList>
            <person name="Brauer A."/>
            <person name="Rosendahl S."/>
            <person name="Kangsep A."/>
            <person name="Rikberg R."/>
            <person name="Lewanczyk A.C."/>
            <person name="Horak R."/>
            <person name="Tamman H."/>
        </authorList>
    </citation>
    <scope>NUCLEOTIDE SEQUENCE [LARGE SCALE GENOMIC DNA]</scope>
</reference>
<evidence type="ECO:0000313" key="2">
    <source>
        <dbReference type="Proteomes" id="UP001438490"/>
    </source>
</evidence>
<sequence>MSKFDFQLSQKFSVTCRNRGETMAARECLRNLGYAIFYSFASDSVEEMEAGLVSYDLEDVFRGSTNEDLHFTTLGDMLAYHYDNKNAEKLRRIKELKEELAQLEASL</sequence>
<dbReference type="Proteomes" id="UP001438490">
    <property type="component" value="Segment"/>
</dbReference>
<name>A0AAX4MX99_9CAUD</name>
<evidence type="ECO:0000313" key="1">
    <source>
        <dbReference type="EMBL" id="WYV99081.1"/>
    </source>
</evidence>
<dbReference type="EMBL" id="PP496413">
    <property type="protein sequence ID" value="WYV99081.1"/>
    <property type="molecule type" value="Genomic_DNA"/>
</dbReference>
<accession>A0AAX4MX99</accession>
<keyword evidence="2" id="KW-1185">Reference proteome</keyword>
<protein>
    <submittedName>
        <fullName evidence="1">Uncharacterized protein</fullName>
    </submittedName>
</protein>
<proteinExistence type="predicted"/>
<organism evidence="1 2">
    <name type="scientific">Pseudomonas phage vB_PpuM-Amme-3</name>
    <dbReference type="NCBI Taxonomy" id="3132617"/>
    <lineage>
        <taxon>Viruses</taxon>
        <taxon>Duplodnaviria</taxon>
        <taxon>Heunggongvirae</taxon>
        <taxon>Uroviricota</taxon>
        <taxon>Caudoviricetes</taxon>
        <taxon>Vandenendeviridae</taxon>
        <taxon>Gorskivirinae</taxon>
        <taxon>Tartuvirus</taxon>
        <taxon>Tartuvirus amme3</taxon>
    </lineage>
</organism>
<gene>
    <name evidence="1" type="ORF">Amme3_00085</name>
</gene>